<keyword evidence="4" id="KW-0812">Transmembrane</keyword>
<organism evidence="7 8">
    <name type="scientific">Desulfatibacillum aliphaticivorans</name>
    <dbReference type="NCBI Taxonomy" id="218208"/>
    <lineage>
        <taxon>Bacteria</taxon>
        <taxon>Pseudomonadati</taxon>
        <taxon>Thermodesulfobacteriota</taxon>
        <taxon>Desulfobacteria</taxon>
        <taxon>Desulfobacterales</taxon>
        <taxon>Desulfatibacillaceae</taxon>
        <taxon>Desulfatibacillum</taxon>
    </lineage>
</organism>
<evidence type="ECO:0000259" key="5">
    <source>
        <dbReference type="PROSITE" id="PS50111"/>
    </source>
</evidence>
<keyword evidence="4" id="KW-0472">Membrane</keyword>
<dbReference type="PANTHER" id="PTHR32089:SF112">
    <property type="entry name" value="LYSOZYME-LIKE PROTEIN-RELATED"/>
    <property type="match status" value="1"/>
</dbReference>
<name>B8F974_DESAL</name>
<dbReference type="AlphaFoldDB" id="B8F974"/>
<feature type="transmembrane region" description="Helical" evidence="4">
    <location>
        <begin position="12"/>
        <end position="32"/>
    </location>
</feature>
<evidence type="ECO:0000259" key="6">
    <source>
        <dbReference type="PROSITE" id="PS50885"/>
    </source>
</evidence>
<keyword evidence="1 3" id="KW-0807">Transducer</keyword>
<protein>
    <submittedName>
        <fullName evidence="7">Protein with methyl-accepting chemotaxis protein (MCP) signaling domain</fullName>
    </submittedName>
</protein>
<dbReference type="PROSITE" id="PS50885">
    <property type="entry name" value="HAMP"/>
    <property type="match status" value="1"/>
</dbReference>
<dbReference type="SMART" id="SM00304">
    <property type="entry name" value="HAMP"/>
    <property type="match status" value="1"/>
</dbReference>
<dbReference type="GO" id="GO:0016020">
    <property type="term" value="C:membrane"/>
    <property type="evidence" value="ECO:0007669"/>
    <property type="project" value="InterPro"/>
</dbReference>
<dbReference type="InterPro" id="IPR004089">
    <property type="entry name" value="MCPsignal_dom"/>
</dbReference>
<evidence type="ECO:0000313" key="7">
    <source>
        <dbReference type="EMBL" id="ACL02820.1"/>
    </source>
</evidence>
<dbReference type="Pfam" id="PF00015">
    <property type="entry name" value="MCPsignal"/>
    <property type="match status" value="1"/>
</dbReference>
<evidence type="ECO:0000256" key="2">
    <source>
        <dbReference type="ARBA" id="ARBA00029447"/>
    </source>
</evidence>
<dbReference type="SUPFAM" id="SSF58104">
    <property type="entry name" value="Methyl-accepting chemotaxis protein (MCP) signaling domain"/>
    <property type="match status" value="1"/>
</dbReference>
<feature type="domain" description="Methyl-accepting transducer" evidence="5">
    <location>
        <begin position="384"/>
        <end position="620"/>
    </location>
</feature>
<dbReference type="CDD" id="cd06225">
    <property type="entry name" value="HAMP"/>
    <property type="match status" value="1"/>
</dbReference>
<reference evidence="7 8" key="1">
    <citation type="journal article" date="2012" name="Environ. Microbiol.">
        <title>The genome sequence of Desulfatibacillum alkenivorans AK-01: a blueprint for anaerobic alkane oxidation.</title>
        <authorList>
            <person name="Callaghan A.V."/>
            <person name="Morris B.E."/>
            <person name="Pereira I.A."/>
            <person name="McInerney M.J."/>
            <person name="Austin R.N."/>
            <person name="Groves J.T."/>
            <person name="Kukor J.J."/>
            <person name="Suflita J.M."/>
            <person name="Young L.Y."/>
            <person name="Zylstra G.J."/>
            <person name="Wawrik B."/>
        </authorList>
    </citation>
    <scope>NUCLEOTIDE SEQUENCE [LARGE SCALE GENOMIC DNA]</scope>
    <source>
        <strain evidence="7 8">AK-01</strain>
    </source>
</reference>
<feature type="domain" description="HAMP" evidence="6">
    <location>
        <begin position="325"/>
        <end position="379"/>
    </location>
</feature>
<dbReference type="KEGG" id="dal:Dalk_1117"/>
<dbReference type="Proteomes" id="UP000000739">
    <property type="component" value="Chromosome"/>
</dbReference>
<accession>B8F974</accession>
<dbReference type="HOGENOM" id="CLU_399407_0_0_7"/>
<dbReference type="RefSeq" id="WP_012610258.1">
    <property type="nucleotide sequence ID" value="NC_011768.1"/>
</dbReference>
<dbReference type="InterPro" id="IPR003660">
    <property type="entry name" value="HAMP_dom"/>
</dbReference>
<sequence length="656" mass="72357">MQIKKINFSSISARIILFAMLAVGLMGVTLWFNGLFARQKTQYMELERASHQISRQVMEGMRYEALYINDPSKKTLDHLGAIEASVQKQVKALSKRSKDAEIKSLTAEMSEQVLEHKKRFEEMAFNVKNMHDDQNSIIDKITVTEGRFQAIIDDVNMKEAMLLMESGQTLDPTRTGLRNETKDILRLGDELTSNIQALLLKGDEDSYKKKVQAFKDNVALRSRNIETTLKTLKSEKYDKMWETALDEVPNVLALEAKIHTYWKEIQRLEQPLLDTQNKLLKVTEDISKYSNDRINAFSRRQSTVSVLSSLVSLAALLFLAFALSRSIIMPVNRVVASLKEISQGGGDLAARLPEDDKGEMGELARCFNQFMSTLHGMIMDITMAANSLAAFTADVTSTAAQMAASAAEETTTVTEVSTTTEEVKQTVSLSNEKAEQVTHDADSMVQVSQKGMEVTDEAAAGMDLIREEMESIAQSIMQLSNQTLNIEEIINSVNEIANQSDLLSVNASIEAAKAGEFGKGFAVVAQEVKNLATQSKQSTAQVRQLLGEIHKATNDAILAAERGAKAVEKGVALSGQTGDTIKKLSASIEASVRSAQQIASSCRQQLAGMEQLDMAMKSIKDASGQNLESSQRLEQLTLGLQQLGDTLEDKTSRFKL</sequence>
<keyword evidence="4" id="KW-1133">Transmembrane helix</keyword>
<keyword evidence="8" id="KW-1185">Reference proteome</keyword>
<evidence type="ECO:0000256" key="4">
    <source>
        <dbReference type="SAM" id="Phobius"/>
    </source>
</evidence>
<dbReference type="PANTHER" id="PTHR32089">
    <property type="entry name" value="METHYL-ACCEPTING CHEMOTAXIS PROTEIN MCPB"/>
    <property type="match status" value="1"/>
</dbReference>
<comment type="similarity">
    <text evidence="2">Belongs to the methyl-accepting chemotaxis (MCP) protein family.</text>
</comment>
<gene>
    <name evidence="7" type="ordered locus">Dalk_1117</name>
</gene>
<dbReference type="Pfam" id="PF00672">
    <property type="entry name" value="HAMP"/>
    <property type="match status" value="1"/>
</dbReference>
<dbReference type="Gene3D" id="1.10.287.950">
    <property type="entry name" value="Methyl-accepting chemotaxis protein"/>
    <property type="match status" value="1"/>
</dbReference>
<feature type="transmembrane region" description="Helical" evidence="4">
    <location>
        <begin position="304"/>
        <end position="323"/>
    </location>
</feature>
<dbReference type="EMBL" id="CP001322">
    <property type="protein sequence ID" value="ACL02820.1"/>
    <property type="molecule type" value="Genomic_DNA"/>
</dbReference>
<dbReference type="Gene3D" id="6.10.340.10">
    <property type="match status" value="1"/>
</dbReference>
<evidence type="ECO:0000256" key="1">
    <source>
        <dbReference type="ARBA" id="ARBA00023224"/>
    </source>
</evidence>
<proteinExistence type="inferred from homology"/>
<evidence type="ECO:0000256" key="3">
    <source>
        <dbReference type="PROSITE-ProRule" id="PRU00284"/>
    </source>
</evidence>
<dbReference type="eggNOG" id="COG0840">
    <property type="taxonomic scope" value="Bacteria"/>
</dbReference>
<dbReference type="GO" id="GO:0007165">
    <property type="term" value="P:signal transduction"/>
    <property type="evidence" value="ECO:0007669"/>
    <property type="project" value="UniProtKB-KW"/>
</dbReference>
<dbReference type="PROSITE" id="PS50111">
    <property type="entry name" value="CHEMOTAXIS_TRANSDUC_2"/>
    <property type="match status" value="1"/>
</dbReference>
<evidence type="ECO:0000313" key="8">
    <source>
        <dbReference type="Proteomes" id="UP000000739"/>
    </source>
</evidence>
<dbReference type="SMART" id="SM00283">
    <property type="entry name" value="MA"/>
    <property type="match status" value="1"/>
</dbReference>